<evidence type="ECO:0000256" key="1">
    <source>
        <dbReference type="SAM" id="MobiDB-lite"/>
    </source>
</evidence>
<dbReference type="EMBL" id="WNKQ01000006">
    <property type="protein sequence ID" value="KAF5851087.1"/>
    <property type="molecule type" value="Genomic_DNA"/>
</dbReference>
<evidence type="ECO:0000313" key="2">
    <source>
        <dbReference type="EMBL" id="KAF5851087.1"/>
    </source>
</evidence>
<dbReference type="AlphaFoldDB" id="A0A8H6DX10"/>
<evidence type="ECO:0000313" key="3">
    <source>
        <dbReference type="Proteomes" id="UP000624244"/>
    </source>
</evidence>
<dbReference type="Proteomes" id="UP000624244">
    <property type="component" value="Unassembled WGS sequence"/>
</dbReference>
<reference evidence="2" key="1">
    <citation type="submission" date="2019-11" db="EMBL/GenBank/DDBJ databases">
        <title>Bipolaris sorokiniana Genome sequencing.</title>
        <authorList>
            <person name="Wang H."/>
        </authorList>
    </citation>
    <scope>NUCLEOTIDE SEQUENCE</scope>
</reference>
<comment type="caution">
    <text evidence="2">The sequence shown here is derived from an EMBL/GenBank/DDBJ whole genome shotgun (WGS) entry which is preliminary data.</text>
</comment>
<proteinExistence type="predicted"/>
<gene>
    <name evidence="2" type="ORF">GGP41_010677</name>
</gene>
<sequence length="135" mass="15439">MASYKSQYPPSRRVEDRGPTTRLPQRSITPTTGPSQLPASSHSKLQKRRPSRDDEVQPRGPYTPKNYQPVYAYVSSEHKRYKLKTNISDVDVPTTQARGSPKYSYTFARIRVIGINYRKPSIECSPEKASEFWGC</sequence>
<feature type="region of interest" description="Disordered" evidence="1">
    <location>
        <begin position="1"/>
        <end position="68"/>
    </location>
</feature>
<name>A0A8H6DX10_COCSA</name>
<protein>
    <submittedName>
        <fullName evidence="2">Uncharacterized protein</fullName>
    </submittedName>
</protein>
<organism evidence="2 3">
    <name type="scientific">Cochliobolus sativus</name>
    <name type="common">Common root rot and spot blotch fungus</name>
    <name type="synonym">Bipolaris sorokiniana</name>
    <dbReference type="NCBI Taxonomy" id="45130"/>
    <lineage>
        <taxon>Eukaryota</taxon>
        <taxon>Fungi</taxon>
        <taxon>Dikarya</taxon>
        <taxon>Ascomycota</taxon>
        <taxon>Pezizomycotina</taxon>
        <taxon>Dothideomycetes</taxon>
        <taxon>Pleosporomycetidae</taxon>
        <taxon>Pleosporales</taxon>
        <taxon>Pleosporineae</taxon>
        <taxon>Pleosporaceae</taxon>
        <taxon>Bipolaris</taxon>
    </lineage>
</organism>
<accession>A0A8H6DX10</accession>
<feature type="compositionally biased region" description="Polar residues" evidence="1">
    <location>
        <begin position="22"/>
        <end position="43"/>
    </location>
</feature>